<proteinExistence type="predicted"/>
<evidence type="ECO:0000313" key="1">
    <source>
        <dbReference type="EMBL" id="PAV81022.1"/>
    </source>
</evidence>
<dbReference type="EMBL" id="LIAE01007213">
    <property type="protein sequence ID" value="PAV81022.1"/>
    <property type="molecule type" value="Genomic_DNA"/>
</dbReference>
<accession>A0A2A2L4B9</accession>
<comment type="caution">
    <text evidence="1">The sequence shown here is derived from an EMBL/GenBank/DDBJ whole genome shotgun (WGS) entry which is preliminary data.</text>
</comment>
<sequence>MQRQREKVRKVIKVTTNREARRRDEEGIDLTLERTASAATVETFRFMSSRIQITASFACDSESRFITSSDRTERVFCLYKFPSKNSSDQAISCESPSENQQTN</sequence>
<protein>
    <submittedName>
        <fullName evidence="1">Uncharacterized protein</fullName>
    </submittedName>
</protein>
<gene>
    <name evidence="1" type="ORF">WR25_01910</name>
</gene>
<reference evidence="1 2" key="1">
    <citation type="journal article" date="2017" name="Curr. Biol.">
        <title>Genome architecture and evolution of a unichromosomal asexual nematode.</title>
        <authorList>
            <person name="Fradin H."/>
            <person name="Zegar C."/>
            <person name="Gutwein M."/>
            <person name="Lucas J."/>
            <person name="Kovtun M."/>
            <person name="Corcoran D."/>
            <person name="Baugh L.R."/>
            <person name="Kiontke K."/>
            <person name="Gunsalus K."/>
            <person name="Fitch D.H."/>
            <person name="Piano F."/>
        </authorList>
    </citation>
    <scope>NUCLEOTIDE SEQUENCE [LARGE SCALE GENOMIC DNA]</scope>
    <source>
        <strain evidence="1">PF1309</strain>
    </source>
</reference>
<organism evidence="1 2">
    <name type="scientific">Diploscapter pachys</name>
    <dbReference type="NCBI Taxonomy" id="2018661"/>
    <lineage>
        <taxon>Eukaryota</taxon>
        <taxon>Metazoa</taxon>
        <taxon>Ecdysozoa</taxon>
        <taxon>Nematoda</taxon>
        <taxon>Chromadorea</taxon>
        <taxon>Rhabditida</taxon>
        <taxon>Rhabditina</taxon>
        <taxon>Rhabditomorpha</taxon>
        <taxon>Rhabditoidea</taxon>
        <taxon>Rhabditidae</taxon>
        <taxon>Diploscapter</taxon>
    </lineage>
</organism>
<name>A0A2A2L4B9_9BILA</name>
<dbReference type="AlphaFoldDB" id="A0A2A2L4B9"/>
<keyword evidence="2" id="KW-1185">Reference proteome</keyword>
<evidence type="ECO:0000313" key="2">
    <source>
        <dbReference type="Proteomes" id="UP000218231"/>
    </source>
</evidence>
<dbReference type="Proteomes" id="UP000218231">
    <property type="component" value="Unassembled WGS sequence"/>
</dbReference>